<evidence type="ECO:0000259" key="1">
    <source>
        <dbReference type="Pfam" id="PF13248"/>
    </source>
</evidence>
<dbReference type="Proteomes" id="UP000287247">
    <property type="component" value="Unassembled WGS sequence"/>
</dbReference>
<gene>
    <name evidence="2" type="ORF">AsFPU1_4078</name>
</gene>
<dbReference type="OrthoDB" id="425513at2"/>
<dbReference type="RefSeq" id="WP_124976644.1">
    <property type="nucleotide sequence ID" value="NZ_BDQK01000017.1"/>
</dbReference>
<accession>A0A401IN27</accession>
<sequence>MAYVCQLGNHQSVHLDNQGTQTVIIMATQSLGQQQQSSSSFGTGTWTILPQLYQTPNGVILKITSTQGVYYILIQGNSIGIMNSSPVLSDFNPLPIEQVSHSPSFTMPPMSPMQPMKMGDMQMSMKPMEMRMGNMEMRIDSTTQEKKRFCSQCGAKVEIGDRFCSSCGHKLA</sequence>
<keyword evidence="3" id="KW-1185">Reference proteome</keyword>
<feature type="domain" description="Putative zinc-ribbon" evidence="1">
    <location>
        <begin position="150"/>
        <end position="171"/>
    </location>
</feature>
<evidence type="ECO:0000313" key="2">
    <source>
        <dbReference type="EMBL" id="GBF82647.1"/>
    </source>
</evidence>
<organism evidence="2 3">
    <name type="scientific">Aphanothece sacrum FPU1</name>
    <dbReference type="NCBI Taxonomy" id="1920663"/>
    <lineage>
        <taxon>Bacteria</taxon>
        <taxon>Bacillati</taxon>
        <taxon>Cyanobacteriota</taxon>
        <taxon>Cyanophyceae</taxon>
        <taxon>Oscillatoriophycideae</taxon>
        <taxon>Chroococcales</taxon>
        <taxon>Aphanothecaceae</taxon>
        <taxon>Aphanothece</taxon>
    </lineage>
</organism>
<dbReference type="AlphaFoldDB" id="A0A401IN27"/>
<comment type="caution">
    <text evidence="2">The sequence shown here is derived from an EMBL/GenBank/DDBJ whole genome shotgun (WGS) entry which is preliminary data.</text>
</comment>
<protein>
    <submittedName>
        <fullName evidence="2">Double zinc ribbon family protein</fullName>
    </submittedName>
</protein>
<reference evidence="3" key="1">
    <citation type="submission" date="2017-05" db="EMBL/GenBank/DDBJ databases">
        <title>Physiological properties and genetic analysis related to exopolysaccharide production of fresh-water unicellular cyanobacterium Aphanothece sacrum, Suizenji Nori, that has been cultured as a food source in Japan.</title>
        <authorList>
            <person name="Kanesaki Y."/>
            <person name="Yoshikawa S."/>
            <person name="Ohki K."/>
        </authorList>
    </citation>
    <scope>NUCLEOTIDE SEQUENCE [LARGE SCALE GENOMIC DNA]</scope>
    <source>
        <strain evidence="3">FPU1</strain>
    </source>
</reference>
<proteinExistence type="predicted"/>
<name>A0A401IN27_APHSA</name>
<dbReference type="Pfam" id="PF13248">
    <property type="entry name" value="Zn_ribbon_3"/>
    <property type="match status" value="1"/>
</dbReference>
<dbReference type="EMBL" id="BDQK01000017">
    <property type="protein sequence ID" value="GBF82647.1"/>
    <property type="molecule type" value="Genomic_DNA"/>
</dbReference>
<dbReference type="InterPro" id="IPR059113">
    <property type="entry name" value="Znf_ribbon"/>
</dbReference>
<evidence type="ECO:0000313" key="3">
    <source>
        <dbReference type="Proteomes" id="UP000287247"/>
    </source>
</evidence>